<accession>I3NN70</accession>
<proteinExistence type="inferred from homology"/>
<comment type="similarity">
    <text evidence="1">Belongs to the carbon-nitrogen hydrolase superfamily. NIT1/NIT2 family.</text>
</comment>
<dbReference type="InterPro" id="IPR036526">
    <property type="entry name" value="C-N_Hydrolase_sf"/>
</dbReference>
<dbReference type="CDD" id="cd07197">
    <property type="entry name" value="nitrilase"/>
    <property type="match status" value="1"/>
</dbReference>
<dbReference type="AlphaFoldDB" id="I3NN70"/>
<dbReference type="SUPFAM" id="SSF56317">
    <property type="entry name" value="Carbon-nitrogen hydrolase"/>
    <property type="match status" value="1"/>
</dbReference>
<dbReference type="PROSITE" id="PS50263">
    <property type="entry name" value="CN_HYDROLASE"/>
    <property type="match status" value="1"/>
</dbReference>
<evidence type="ECO:0000313" key="3">
    <source>
        <dbReference type="EMBL" id="ADZ13558.1"/>
    </source>
</evidence>
<protein>
    <submittedName>
        <fullName evidence="3">YtkV</fullName>
    </submittedName>
</protein>
<dbReference type="Gene3D" id="3.60.110.10">
    <property type="entry name" value="Carbon-nitrogen hydrolase"/>
    <property type="match status" value="1"/>
</dbReference>
<dbReference type="PANTHER" id="PTHR23088">
    <property type="entry name" value="NITRILASE-RELATED"/>
    <property type="match status" value="1"/>
</dbReference>
<dbReference type="InterPro" id="IPR003010">
    <property type="entry name" value="C-N_Hydrolase"/>
</dbReference>
<organism evidence="3">
    <name type="scientific">Streptomyces sp. TP-A2060</name>
    <dbReference type="NCBI Taxonomy" id="991125"/>
    <lineage>
        <taxon>Bacteria</taxon>
        <taxon>Bacillati</taxon>
        <taxon>Actinomycetota</taxon>
        <taxon>Actinomycetes</taxon>
        <taxon>Kitasatosporales</taxon>
        <taxon>Streptomycetaceae</taxon>
        <taxon>Streptomyces</taxon>
    </lineage>
</organism>
<dbReference type="EMBL" id="JF429418">
    <property type="protein sequence ID" value="ADZ13558.1"/>
    <property type="molecule type" value="Genomic_DNA"/>
</dbReference>
<dbReference type="Pfam" id="PF00795">
    <property type="entry name" value="CN_hydrolase"/>
    <property type="match status" value="1"/>
</dbReference>
<feature type="domain" description="CN hydrolase" evidence="2">
    <location>
        <begin position="5"/>
        <end position="252"/>
    </location>
</feature>
<dbReference type="PANTHER" id="PTHR23088:SF27">
    <property type="entry name" value="DEAMINATED GLUTATHIONE AMIDASE"/>
    <property type="match status" value="1"/>
</dbReference>
<sequence length="317" mass="35238">MEPTRRPRVALLQTRWREDPEENLRQAARMLESLEEGTHLAVLPEFFLGPPFYFPGRQHLQGVVDHPIPDPVFDRLGDIARRKGCWIICGSVIERTEDGTYHNTAVVLDDTGAIVAKVRKVHLFSAEFVALRPGDEAVVLDTPFGRLGICVCSDFWIQEMPRLLALKGAEIIAVPAAALRNNLPATKPCVLSTAVLNAADVLYVGGVGKVSGERGGRTVTIDLAGHSTVATPEGITAELEEEEAVLYADLDLERLRELREIDFSFQKTIYFGLHGRRPELYERLLKHADGVSDLGPVLGDYFRRRLKETFESESAPD</sequence>
<evidence type="ECO:0000259" key="2">
    <source>
        <dbReference type="PROSITE" id="PS50263"/>
    </source>
</evidence>
<name>I3NN70_9ACTN</name>
<reference evidence="3" key="1">
    <citation type="journal article" date="2012" name="J. Am. Chem. Soc.">
        <title>Characterization of yatakemycin gene cluster revealing a radical S-adenosylmethionine dependent methyltransferase and highlighting spirocyclopropane biosynthesis.</title>
        <authorList>
            <person name="Huang W."/>
            <person name="Xu H."/>
            <person name="Li Y."/>
            <person name="Zhang F."/>
            <person name="Chen X.Y."/>
            <person name="He Q.L."/>
            <person name="Igarashi Y."/>
            <person name="Tang G.L."/>
        </authorList>
    </citation>
    <scope>NUCLEOTIDE SEQUENCE</scope>
    <source>
        <strain evidence="3">TP-A2060</strain>
    </source>
</reference>
<evidence type="ECO:0000256" key="1">
    <source>
        <dbReference type="ARBA" id="ARBA00010613"/>
    </source>
</evidence>